<dbReference type="RefSeq" id="WP_125983234.1">
    <property type="nucleotide sequence ID" value="NZ_NGJS01000002.1"/>
</dbReference>
<name>A0A430A1N2_9ENTE</name>
<proteinExistence type="predicted"/>
<keyword evidence="2" id="KW-1185">Reference proteome</keyword>
<dbReference type="Gene3D" id="1.10.357.10">
    <property type="entry name" value="Tetracycline Repressor, domain 2"/>
    <property type="match status" value="1"/>
</dbReference>
<gene>
    <name evidence="1" type="ORF">CBF37_03010</name>
</gene>
<evidence type="ECO:0000313" key="2">
    <source>
        <dbReference type="Proteomes" id="UP000287857"/>
    </source>
</evidence>
<comment type="caution">
    <text evidence="1">The sequence shown here is derived from an EMBL/GenBank/DDBJ whole genome shotgun (WGS) entry which is preliminary data.</text>
</comment>
<sequence>MPKETFRNLPQEKKEWMDDILLNRFYQQPISQIKVAQIVDDMAMSRGSFYKYFEDLEDAHLYIIQKYATVFHVDIQRFIKRYKSDFFFGIQQYLVWCVHQDKESSYWKAIYLLTRTSSQYAFKRMPFSKSTKMIEHWQAILDLNQFNITSAKESISFLYFTMELTITSLSDYIINNWSPEELIKDFQYKTKWLSYGLKN</sequence>
<dbReference type="SUPFAM" id="SSF46689">
    <property type="entry name" value="Homeodomain-like"/>
    <property type="match status" value="1"/>
</dbReference>
<dbReference type="EMBL" id="NGJS01000002">
    <property type="protein sequence ID" value="RSU00282.1"/>
    <property type="molecule type" value="Genomic_DNA"/>
</dbReference>
<dbReference type="InterPro" id="IPR009057">
    <property type="entry name" value="Homeodomain-like_sf"/>
</dbReference>
<evidence type="ECO:0000313" key="1">
    <source>
        <dbReference type="EMBL" id="RSU00282.1"/>
    </source>
</evidence>
<dbReference type="OrthoDB" id="9812484at2"/>
<dbReference type="Proteomes" id="UP000287857">
    <property type="component" value="Unassembled WGS sequence"/>
</dbReference>
<organism evidence="1 2">
    <name type="scientific">Vagococcus vulneris</name>
    <dbReference type="NCBI Taxonomy" id="1977869"/>
    <lineage>
        <taxon>Bacteria</taxon>
        <taxon>Bacillati</taxon>
        <taxon>Bacillota</taxon>
        <taxon>Bacilli</taxon>
        <taxon>Lactobacillales</taxon>
        <taxon>Enterococcaceae</taxon>
        <taxon>Vagococcus</taxon>
    </lineage>
</organism>
<reference evidence="1 2" key="1">
    <citation type="submission" date="2017-05" db="EMBL/GenBank/DDBJ databases">
        <title>Vagococcus spp. assemblies.</title>
        <authorList>
            <person name="Gulvik C.A."/>
        </authorList>
    </citation>
    <scope>NUCLEOTIDE SEQUENCE [LARGE SCALE GENOMIC DNA]</scope>
    <source>
        <strain evidence="1 2">SS1995</strain>
    </source>
</reference>
<protein>
    <submittedName>
        <fullName evidence="1">TetR family transcriptional regulator</fullName>
    </submittedName>
</protein>
<dbReference type="AlphaFoldDB" id="A0A430A1N2"/>
<dbReference type="Pfam" id="PF17924">
    <property type="entry name" value="TetR_C_19"/>
    <property type="match status" value="1"/>
</dbReference>
<accession>A0A430A1N2</accession>